<comment type="subcellular location">
    <subcellularLocation>
        <location evidence="1">Cell membrane</location>
        <topology evidence="1">Multi-pass membrane protein</topology>
    </subcellularLocation>
</comment>
<evidence type="ECO:0000256" key="3">
    <source>
        <dbReference type="ARBA" id="ARBA00022475"/>
    </source>
</evidence>
<dbReference type="EMBL" id="JWHR01000109">
    <property type="protein sequence ID" value="KHS56677.1"/>
    <property type="molecule type" value="Genomic_DNA"/>
</dbReference>
<evidence type="ECO:0000313" key="9">
    <source>
        <dbReference type="EMBL" id="KHS56677.1"/>
    </source>
</evidence>
<dbReference type="InterPro" id="IPR004299">
    <property type="entry name" value="MBOAT_fam"/>
</dbReference>
<dbReference type="AlphaFoldDB" id="A0A0B3W2U9"/>
<comment type="similarity">
    <text evidence="2 7">Belongs to the membrane-bound acyltransferase family.</text>
</comment>
<dbReference type="InterPro" id="IPR028362">
    <property type="entry name" value="AlgI"/>
</dbReference>
<name>A0A0B3W2U9_9FIRM</name>
<dbReference type="OrthoDB" id="9805788at2"/>
<dbReference type="STRING" id="1577792.QX51_11860"/>
<evidence type="ECO:0000256" key="2">
    <source>
        <dbReference type="ARBA" id="ARBA00010323"/>
    </source>
</evidence>
<evidence type="ECO:0000256" key="5">
    <source>
        <dbReference type="ARBA" id="ARBA00022989"/>
    </source>
</evidence>
<dbReference type="Proteomes" id="UP000031189">
    <property type="component" value="Unassembled WGS sequence"/>
</dbReference>
<evidence type="ECO:0000256" key="6">
    <source>
        <dbReference type="ARBA" id="ARBA00023136"/>
    </source>
</evidence>
<evidence type="ECO:0000313" key="10">
    <source>
        <dbReference type="Proteomes" id="UP000031189"/>
    </source>
</evidence>
<keyword evidence="6 7" id="KW-0472">Membrane</keyword>
<evidence type="ECO:0000256" key="7">
    <source>
        <dbReference type="PIRNR" id="PIRNR016636"/>
    </source>
</evidence>
<accession>A0A0B3W2U9</accession>
<dbReference type="PIRSF" id="PIRSF500217">
    <property type="entry name" value="AlgI"/>
    <property type="match status" value="1"/>
</dbReference>
<dbReference type="InterPro" id="IPR051085">
    <property type="entry name" value="MB_O-acyltransferase"/>
</dbReference>
<feature type="transmembrane region" description="Helical" evidence="8">
    <location>
        <begin position="120"/>
        <end position="138"/>
    </location>
</feature>
<keyword evidence="7" id="KW-0012">Acyltransferase</keyword>
<comment type="caution">
    <text evidence="9">The sequence shown here is derived from an EMBL/GenBank/DDBJ whole genome shotgun (WGS) entry which is preliminary data.</text>
</comment>
<dbReference type="InterPro" id="IPR024194">
    <property type="entry name" value="Ac/AlaTfrase_AlgI/DltB"/>
</dbReference>
<evidence type="ECO:0000256" key="1">
    <source>
        <dbReference type="ARBA" id="ARBA00004651"/>
    </source>
</evidence>
<feature type="transmembrane region" description="Helical" evidence="8">
    <location>
        <begin position="322"/>
        <end position="339"/>
    </location>
</feature>
<gene>
    <name evidence="9" type="ORF">QX51_11860</name>
</gene>
<feature type="transmembrane region" description="Helical" evidence="8">
    <location>
        <begin position="6"/>
        <end position="22"/>
    </location>
</feature>
<keyword evidence="5 8" id="KW-1133">Transmembrane helix</keyword>
<feature type="transmembrane region" description="Helical" evidence="8">
    <location>
        <begin position="400"/>
        <end position="424"/>
    </location>
</feature>
<dbReference type="GO" id="GO:0042121">
    <property type="term" value="P:alginic acid biosynthetic process"/>
    <property type="evidence" value="ECO:0007669"/>
    <property type="project" value="InterPro"/>
</dbReference>
<dbReference type="RefSeq" id="WP_039680128.1">
    <property type="nucleotide sequence ID" value="NZ_JWHR01000109.1"/>
</dbReference>
<feature type="transmembrane region" description="Helical" evidence="8">
    <location>
        <begin position="48"/>
        <end position="66"/>
    </location>
</feature>
<keyword evidence="3 7" id="KW-1003">Cell membrane</keyword>
<keyword evidence="4 8" id="KW-0812">Transmembrane</keyword>
<dbReference type="Pfam" id="PF03062">
    <property type="entry name" value="MBOAT"/>
    <property type="match status" value="1"/>
</dbReference>
<protein>
    <submittedName>
        <fullName evidence="9">Alginate regulatory protein</fullName>
    </submittedName>
</protein>
<dbReference type="PANTHER" id="PTHR13285:SF18">
    <property type="entry name" value="PROTEIN-CYSTEINE N-PALMITOYLTRANSFERASE RASP"/>
    <property type="match status" value="1"/>
</dbReference>
<feature type="transmembrane region" description="Helical" evidence="8">
    <location>
        <begin position="218"/>
        <end position="239"/>
    </location>
</feature>
<reference evidence="9 10" key="1">
    <citation type="submission" date="2014-12" db="EMBL/GenBank/DDBJ databases">
        <title>Draft genome sequence of Terrisporobacter sp. 08-306576, isolated from the blood culture of a bacteremia patient.</title>
        <authorList>
            <person name="Lund L.C."/>
            <person name="Sydenham T.V."/>
            <person name="Hogh S.V."/>
            <person name="Skov M.N."/>
            <person name="Kemp M."/>
            <person name="Justesen U.S."/>
        </authorList>
    </citation>
    <scope>NUCLEOTIDE SEQUENCE [LARGE SCALE GENOMIC DNA]</scope>
    <source>
        <strain evidence="9 10">08-306576</strain>
    </source>
</reference>
<feature type="transmembrane region" description="Helical" evidence="8">
    <location>
        <begin position="436"/>
        <end position="456"/>
    </location>
</feature>
<dbReference type="PIRSF" id="PIRSF016636">
    <property type="entry name" value="AlgI_DltB"/>
    <property type="match status" value="1"/>
</dbReference>
<evidence type="ECO:0000256" key="4">
    <source>
        <dbReference type="ARBA" id="ARBA00022692"/>
    </source>
</evidence>
<feature type="transmembrane region" description="Helical" evidence="8">
    <location>
        <begin position="78"/>
        <end position="100"/>
    </location>
</feature>
<dbReference type="PANTHER" id="PTHR13285">
    <property type="entry name" value="ACYLTRANSFERASE"/>
    <property type="match status" value="1"/>
</dbReference>
<proteinExistence type="inferred from homology"/>
<keyword evidence="10" id="KW-1185">Reference proteome</keyword>
<organism evidence="9 10">
    <name type="scientific">Terrisporobacter othiniensis</name>
    <dbReference type="NCBI Taxonomy" id="1577792"/>
    <lineage>
        <taxon>Bacteria</taxon>
        <taxon>Bacillati</taxon>
        <taxon>Bacillota</taxon>
        <taxon>Clostridia</taxon>
        <taxon>Peptostreptococcales</taxon>
        <taxon>Peptostreptococcaceae</taxon>
        <taxon>Terrisporobacter</taxon>
    </lineage>
</organism>
<dbReference type="GO" id="GO:0016746">
    <property type="term" value="F:acyltransferase activity"/>
    <property type="evidence" value="ECO:0007669"/>
    <property type="project" value="UniProtKB-KW"/>
</dbReference>
<dbReference type="GO" id="GO:0005886">
    <property type="term" value="C:plasma membrane"/>
    <property type="evidence" value="ECO:0007669"/>
    <property type="project" value="UniProtKB-SubCell"/>
</dbReference>
<keyword evidence="7" id="KW-0808">Transferase</keyword>
<sequence>MVFSSIVFLFTFLPISLLIYYISPKKFKNAILLLTSLVFYAWGEPVYIFLMIGTIIFDYIMALKIDKYKRDRKKSKRFFIFTLLVNVGILVFFKYVGFIIGNINSIFSINIPFNELSLPVGISFYTFQVLSYIVDVYLGKVKVQRSLVSFGAYVTMFPQLVAGPIVQYETIEEQLNYREESLEKFGQGVERFIQGLGKKVLLANNIGLIWTTISATDLGSMSVLTAWIGIIAYTFQIYFDFSGYSDMAIGLGKMFGFDFIENFNFPYISTSVTEFWRRWHISLGSWFRDYIYIPLGGNRVSLGKQIRNIFAVWFLTGLWHGASWNFIVWGLYYGVILLLEKMVFARILEKTPRFIKHIYTMLLVIIGWVFFASPTLSYALDYIKIMFGFGHNVIMDSAGIYYLYTNAIMFVILAICSTPIVKNALDKIVVKSKSRYVNASLIAYMLILFLATAYLVNETYNPFLYFRF</sequence>
<evidence type="ECO:0000256" key="8">
    <source>
        <dbReference type="SAM" id="Phobius"/>
    </source>
</evidence>
<feature type="transmembrane region" description="Helical" evidence="8">
    <location>
        <begin position="359"/>
        <end position="380"/>
    </location>
</feature>